<proteinExistence type="predicted"/>
<dbReference type="AlphaFoldDB" id="A0A068Y202"/>
<feature type="region of interest" description="Disordered" evidence="1">
    <location>
        <begin position="1"/>
        <end position="26"/>
    </location>
</feature>
<sequence length="119" mass="13439">MGPSTQDCHLQQHQQQQDRTDQIKSDQLIKTRKVRAQLESFFRRSLQTRTLTHRGVCGVGGKGEREIEKIKEKKNNKPGYFSGLIIISITISNSVIKRKEIVACVYVGLQLACVAPRSS</sequence>
<evidence type="ECO:0000313" key="2">
    <source>
        <dbReference type="EMBL" id="CDS36141.1"/>
    </source>
</evidence>
<feature type="compositionally biased region" description="Low complexity" evidence="1">
    <location>
        <begin position="1"/>
        <end position="15"/>
    </location>
</feature>
<evidence type="ECO:0000313" key="3">
    <source>
        <dbReference type="Proteomes" id="UP000017246"/>
    </source>
</evidence>
<dbReference type="Proteomes" id="UP000017246">
    <property type="component" value="Unassembled WGS sequence"/>
</dbReference>
<accession>A0A068Y202</accession>
<name>A0A068Y202_ECHMU</name>
<reference evidence="2" key="1">
    <citation type="journal article" date="2013" name="Nature">
        <title>The genomes of four tapeworm species reveal adaptations to parasitism.</title>
        <authorList>
            <person name="Tsai I.J."/>
            <person name="Zarowiecki M."/>
            <person name="Holroyd N."/>
            <person name="Garciarrubio A."/>
            <person name="Sanchez-Flores A."/>
            <person name="Brooks K.L."/>
            <person name="Tracey A."/>
            <person name="Bobes R.J."/>
            <person name="Fragoso G."/>
            <person name="Sciutto E."/>
            <person name="Aslett M."/>
            <person name="Beasley H."/>
            <person name="Bennett H.M."/>
            <person name="Cai J."/>
            <person name="Camicia F."/>
            <person name="Clark R."/>
            <person name="Cucher M."/>
            <person name="De Silva N."/>
            <person name="Day T.A."/>
            <person name="Deplazes P."/>
            <person name="Estrada K."/>
            <person name="Fernandez C."/>
            <person name="Holland P.W."/>
            <person name="Hou J."/>
            <person name="Hu S."/>
            <person name="Huckvale T."/>
            <person name="Hung S.S."/>
            <person name="Kamenetzky L."/>
            <person name="Keane J.A."/>
            <person name="Kiss F."/>
            <person name="Koziol U."/>
            <person name="Lambert O."/>
            <person name="Liu K."/>
            <person name="Luo X."/>
            <person name="Luo Y."/>
            <person name="Macchiaroli N."/>
            <person name="Nichol S."/>
            <person name="Paps J."/>
            <person name="Parkinson J."/>
            <person name="Pouchkina-Stantcheva N."/>
            <person name="Riddiford N."/>
            <person name="Rosenzvit M."/>
            <person name="Salinas G."/>
            <person name="Wasmuth J.D."/>
            <person name="Zamanian M."/>
            <person name="Zheng Y."/>
            <person name="Cai X."/>
            <person name="Soberon X."/>
            <person name="Olson P.D."/>
            <person name="Laclette J.P."/>
            <person name="Brehm K."/>
            <person name="Berriman M."/>
            <person name="Garciarrubio A."/>
            <person name="Bobes R.J."/>
            <person name="Fragoso G."/>
            <person name="Sanchez-Flores A."/>
            <person name="Estrada K."/>
            <person name="Cevallos M.A."/>
            <person name="Morett E."/>
            <person name="Gonzalez V."/>
            <person name="Portillo T."/>
            <person name="Ochoa-Leyva A."/>
            <person name="Jose M.V."/>
            <person name="Sciutto E."/>
            <person name="Landa A."/>
            <person name="Jimenez L."/>
            <person name="Valdes V."/>
            <person name="Carrero J.C."/>
            <person name="Larralde C."/>
            <person name="Morales-Montor J."/>
            <person name="Limon-Lason J."/>
            <person name="Soberon X."/>
            <person name="Laclette J.P."/>
        </authorList>
    </citation>
    <scope>NUCLEOTIDE SEQUENCE [LARGE SCALE GENOMIC DNA]</scope>
</reference>
<reference evidence="2" key="2">
    <citation type="submission" date="2015-11" db="EMBL/GenBank/DDBJ databases">
        <authorList>
            <person name="Zhang Y."/>
            <person name="Guo Z."/>
        </authorList>
    </citation>
    <scope>NUCLEOTIDE SEQUENCE</scope>
</reference>
<keyword evidence="3" id="KW-1185">Reference proteome</keyword>
<gene>
    <name evidence="2" type="ORF">EmuJ_000305800</name>
</gene>
<dbReference type="EMBL" id="LN902850">
    <property type="protein sequence ID" value="CDS36141.1"/>
    <property type="molecule type" value="Genomic_DNA"/>
</dbReference>
<organism evidence="2 3">
    <name type="scientific">Echinococcus multilocularis</name>
    <name type="common">Fox tapeworm</name>
    <dbReference type="NCBI Taxonomy" id="6211"/>
    <lineage>
        <taxon>Eukaryota</taxon>
        <taxon>Metazoa</taxon>
        <taxon>Spiralia</taxon>
        <taxon>Lophotrochozoa</taxon>
        <taxon>Platyhelminthes</taxon>
        <taxon>Cestoda</taxon>
        <taxon>Eucestoda</taxon>
        <taxon>Cyclophyllidea</taxon>
        <taxon>Taeniidae</taxon>
        <taxon>Echinococcus</taxon>
    </lineage>
</organism>
<protein>
    <submittedName>
        <fullName evidence="2">Hypothetical transcript</fullName>
    </submittedName>
</protein>
<feature type="compositionally biased region" description="Basic and acidic residues" evidence="1">
    <location>
        <begin position="16"/>
        <end position="26"/>
    </location>
</feature>
<evidence type="ECO:0000256" key="1">
    <source>
        <dbReference type="SAM" id="MobiDB-lite"/>
    </source>
</evidence>